<dbReference type="SMART" id="SM00091">
    <property type="entry name" value="PAS"/>
    <property type="match status" value="1"/>
</dbReference>
<dbReference type="Gene3D" id="3.30.70.270">
    <property type="match status" value="1"/>
</dbReference>
<dbReference type="Gene3D" id="3.30.450.20">
    <property type="entry name" value="PAS domain"/>
    <property type="match status" value="1"/>
</dbReference>
<reference evidence="7 8" key="1">
    <citation type="submission" date="2016-11" db="EMBL/GenBank/DDBJ databases">
        <title>Mixed transmission modes and dynamic genome evolution in an obligate animal-bacterial symbiosis.</title>
        <authorList>
            <person name="Russell S.L."/>
            <person name="Corbett-Detig R.B."/>
            <person name="Cavanaugh C.M."/>
        </authorList>
    </citation>
    <scope>NUCLEOTIDE SEQUENCE [LARGE SCALE GENOMIC DNA]</scope>
    <source>
        <strain evidence="7">Se-Cadez</strain>
    </source>
</reference>
<dbReference type="PANTHER" id="PTHR46663">
    <property type="entry name" value="DIGUANYLATE CYCLASE DGCT-RELATED"/>
    <property type="match status" value="1"/>
</dbReference>
<dbReference type="AlphaFoldDB" id="A0A1T2KRG3"/>
<feature type="coiled-coil region" evidence="2">
    <location>
        <begin position="79"/>
        <end position="106"/>
    </location>
</feature>
<dbReference type="CDD" id="cd00130">
    <property type="entry name" value="PAS"/>
    <property type="match status" value="1"/>
</dbReference>
<dbReference type="PROSITE" id="PS50113">
    <property type="entry name" value="PAC"/>
    <property type="match status" value="1"/>
</dbReference>
<dbReference type="InterPro" id="IPR029787">
    <property type="entry name" value="Nucleotide_cyclase"/>
</dbReference>
<dbReference type="GO" id="GO:0003824">
    <property type="term" value="F:catalytic activity"/>
    <property type="evidence" value="ECO:0007669"/>
    <property type="project" value="UniProtKB-ARBA"/>
</dbReference>
<dbReference type="InterPro" id="IPR000700">
    <property type="entry name" value="PAS-assoc_C"/>
</dbReference>
<dbReference type="SMART" id="SM00267">
    <property type="entry name" value="GGDEF"/>
    <property type="match status" value="1"/>
</dbReference>
<proteinExistence type="predicted"/>
<comment type="caution">
    <text evidence="7">The sequence shown here is derived from an EMBL/GenBank/DDBJ whole genome shotgun (WGS) entry which is preliminary data.</text>
</comment>
<dbReference type="Proteomes" id="UP000190896">
    <property type="component" value="Unassembled WGS sequence"/>
</dbReference>
<comment type="cofactor">
    <cofactor evidence="1">
        <name>Mg(2+)</name>
        <dbReference type="ChEBI" id="CHEBI:18420"/>
    </cofactor>
</comment>
<dbReference type="InterPro" id="IPR000160">
    <property type="entry name" value="GGDEF_dom"/>
</dbReference>
<keyword evidence="2" id="KW-0175">Coiled coil</keyword>
<feature type="domain" description="PAS" evidence="3">
    <location>
        <begin position="103"/>
        <end position="149"/>
    </location>
</feature>
<dbReference type="InterPro" id="IPR001610">
    <property type="entry name" value="PAC"/>
</dbReference>
<dbReference type="Pfam" id="PF08448">
    <property type="entry name" value="PAS_4"/>
    <property type="match status" value="1"/>
</dbReference>
<evidence type="ECO:0000259" key="3">
    <source>
        <dbReference type="PROSITE" id="PS50112"/>
    </source>
</evidence>
<dbReference type="InterPro" id="IPR003660">
    <property type="entry name" value="HAMP_dom"/>
</dbReference>
<dbReference type="PANTHER" id="PTHR46663:SF4">
    <property type="entry name" value="DIGUANYLATE CYCLASE DGCT-RELATED"/>
    <property type="match status" value="1"/>
</dbReference>
<dbReference type="OrthoDB" id="9180959at2"/>
<dbReference type="NCBIfam" id="TIGR00229">
    <property type="entry name" value="sensory_box"/>
    <property type="match status" value="1"/>
</dbReference>
<gene>
    <name evidence="7" type="ORF">BOW51_11345</name>
</gene>
<dbReference type="PROSITE" id="PS50887">
    <property type="entry name" value="GGDEF"/>
    <property type="match status" value="1"/>
</dbReference>
<evidence type="ECO:0000313" key="7">
    <source>
        <dbReference type="EMBL" id="OOZ35391.1"/>
    </source>
</evidence>
<dbReference type="InterPro" id="IPR052163">
    <property type="entry name" value="DGC-Regulatory_Protein"/>
</dbReference>
<feature type="domain" description="GGDEF" evidence="6">
    <location>
        <begin position="261"/>
        <end position="393"/>
    </location>
</feature>
<dbReference type="InterPro" id="IPR043128">
    <property type="entry name" value="Rev_trsase/Diguanyl_cyclase"/>
</dbReference>
<name>A0A1T2KRG3_9GAMM</name>
<evidence type="ECO:0000259" key="6">
    <source>
        <dbReference type="PROSITE" id="PS50887"/>
    </source>
</evidence>
<dbReference type="InterPro" id="IPR000014">
    <property type="entry name" value="PAS"/>
</dbReference>
<dbReference type="NCBIfam" id="TIGR00254">
    <property type="entry name" value="GGDEF"/>
    <property type="match status" value="1"/>
</dbReference>
<evidence type="ECO:0000259" key="4">
    <source>
        <dbReference type="PROSITE" id="PS50113"/>
    </source>
</evidence>
<feature type="domain" description="PAC" evidence="4">
    <location>
        <begin position="177"/>
        <end position="229"/>
    </location>
</feature>
<dbReference type="SMART" id="SM00086">
    <property type="entry name" value="PAC"/>
    <property type="match status" value="1"/>
</dbReference>
<evidence type="ECO:0000256" key="1">
    <source>
        <dbReference type="ARBA" id="ARBA00001946"/>
    </source>
</evidence>
<dbReference type="Pfam" id="PF00990">
    <property type="entry name" value="GGDEF"/>
    <property type="match status" value="1"/>
</dbReference>
<dbReference type="PROSITE" id="PS50885">
    <property type="entry name" value="HAMP"/>
    <property type="match status" value="1"/>
</dbReference>
<protein>
    <recommendedName>
        <fullName evidence="9">Diguanylate cyclase</fullName>
    </recommendedName>
</protein>
<organism evidence="7 8">
    <name type="scientific">Solemya velesiana gill symbiont</name>
    <dbReference type="NCBI Taxonomy" id="1918948"/>
    <lineage>
        <taxon>Bacteria</taxon>
        <taxon>Pseudomonadati</taxon>
        <taxon>Pseudomonadota</taxon>
        <taxon>Gammaproteobacteria</taxon>
        <taxon>sulfur-oxidizing symbionts</taxon>
    </lineage>
</organism>
<dbReference type="RefSeq" id="WP_078488121.1">
    <property type="nucleotide sequence ID" value="NZ_MPRJ01000093.1"/>
</dbReference>
<keyword evidence="8" id="KW-1185">Reference proteome</keyword>
<dbReference type="CDD" id="cd01949">
    <property type="entry name" value="GGDEF"/>
    <property type="match status" value="1"/>
</dbReference>
<dbReference type="EMBL" id="MPRJ01000093">
    <property type="protein sequence ID" value="OOZ35391.1"/>
    <property type="molecule type" value="Genomic_DNA"/>
</dbReference>
<dbReference type="SUPFAM" id="SSF55073">
    <property type="entry name" value="Nucleotide cyclase"/>
    <property type="match status" value="1"/>
</dbReference>
<sequence length="393" mass="44744">MPEVNLDEFSDGEKALWEEILKLFDSRNELQARYRRSMAQLLADADALTETLGRIGLGDFNAPVADINHPGLKTVSIGIEDMVRQLKQSQDELNKLIMELRLSEEKFRQLVESTNDWIWEVDSNGAFRYSSPQVESILGYKPEEMIGRTPFEMMPEKEGKKLLAAFNEWKKRAALITRIENVNLHKDGRRVILETSGAPFFNEHGEVIGYRGVDRDITDRKRMEDRLRHLASHDALTGAYNRQVFQERIREEMDRAERYDLTLSIFMLDIDHFKRVNDSFGHSAGDRVLRDTAQILEKTIRKTDFIARYGGEEFTAILPETGLVNARELAERLRSRISEYNFRIGGSKALKLSASIGVAAYPEHAQSAQDLVDAADSAMYAAKAAGRNKVKTA</sequence>
<dbReference type="GO" id="GO:0007165">
    <property type="term" value="P:signal transduction"/>
    <property type="evidence" value="ECO:0007669"/>
    <property type="project" value="InterPro"/>
</dbReference>
<accession>A0A1T2KRG3</accession>
<dbReference type="InterPro" id="IPR035965">
    <property type="entry name" value="PAS-like_dom_sf"/>
</dbReference>
<dbReference type="PROSITE" id="PS50112">
    <property type="entry name" value="PAS"/>
    <property type="match status" value="1"/>
</dbReference>
<dbReference type="SUPFAM" id="SSF55785">
    <property type="entry name" value="PYP-like sensor domain (PAS domain)"/>
    <property type="match status" value="1"/>
</dbReference>
<dbReference type="GO" id="GO:0016020">
    <property type="term" value="C:membrane"/>
    <property type="evidence" value="ECO:0007669"/>
    <property type="project" value="InterPro"/>
</dbReference>
<evidence type="ECO:0008006" key="9">
    <source>
        <dbReference type="Google" id="ProtNLM"/>
    </source>
</evidence>
<feature type="domain" description="HAMP" evidence="5">
    <location>
        <begin position="39"/>
        <end position="91"/>
    </location>
</feature>
<evidence type="ECO:0000313" key="8">
    <source>
        <dbReference type="Proteomes" id="UP000190896"/>
    </source>
</evidence>
<evidence type="ECO:0000259" key="5">
    <source>
        <dbReference type="PROSITE" id="PS50885"/>
    </source>
</evidence>
<dbReference type="FunFam" id="3.30.70.270:FF:000001">
    <property type="entry name" value="Diguanylate cyclase domain protein"/>
    <property type="match status" value="1"/>
</dbReference>
<evidence type="ECO:0000256" key="2">
    <source>
        <dbReference type="SAM" id="Coils"/>
    </source>
</evidence>
<dbReference type="InterPro" id="IPR013656">
    <property type="entry name" value="PAS_4"/>
</dbReference>